<keyword evidence="1 5" id="KW-0963">Cytoplasm</keyword>
<feature type="domain" description="Ribosome maturation factor RimM PRC barrel" evidence="8">
    <location>
        <begin position="139"/>
        <end position="206"/>
    </location>
</feature>
<dbReference type="EMBL" id="MBLM01000025">
    <property type="protein sequence ID" value="OHV44160.1"/>
    <property type="molecule type" value="Genomic_DNA"/>
</dbReference>
<dbReference type="GO" id="GO:0005840">
    <property type="term" value="C:ribosome"/>
    <property type="evidence" value="ECO:0007669"/>
    <property type="project" value="InterPro"/>
</dbReference>
<comment type="similarity">
    <text evidence="5">Belongs to the RimM family.</text>
</comment>
<proteinExistence type="inferred from homology"/>
<organism evidence="9 10">
    <name type="scientific">Parafrankia colletiae</name>
    <dbReference type="NCBI Taxonomy" id="573497"/>
    <lineage>
        <taxon>Bacteria</taxon>
        <taxon>Bacillati</taxon>
        <taxon>Actinomycetota</taxon>
        <taxon>Actinomycetes</taxon>
        <taxon>Frankiales</taxon>
        <taxon>Frankiaceae</taxon>
        <taxon>Parafrankia</taxon>
    </lineage>
</organism>
<evidence type="ECO:0000256" key="3">
    <source>
        <dbReference type="ARBA" id="ARBA00022552"/>
    </source>
</evidence>
<keyword evidence="4 5" id="KW-0143">Chaperone</keyword>
<name>A0A1S1RDD5_9ACTN</name>
<feature type="region of interest" description="Disordered" evidence="6">
    <location>
        <begin position="115"/>
        <end position="134"/>
    </location>
</feature>
<comment type="subunit">
    <text evidence="5">Binds ribosomal protein uS19.</text>
</comment>
<evidence type="ECO:0000256" key="5">
    <source>
        <dbReference type="HAMAP-Rule" id="MF_00014"/>
    </source>
</evidence>
<dbReference type="InterPro" id="IPR011033">
    <property type="entry name" value="PRC_barrel-like_sf"/>
</dbReference>
<evidence type="ECO:0000313" key="10">
    <source>
        <dbReference type="Proteomes" id="UP000179627"/>
    </source>
</evidence>
<dbReference type="NCBIfam" id="TIGR02273">
    <property type="entry name" value="16S_RimM"/>
    <property type="match status" value="1"/>
</dbReference>
<dbReference type="Gene3D" id="2.40.30.60">
    <property type="entry name" value="RimM"/>
    <property type="match status" value="1"/>
</dbReference>
<dbReference type="HAMAP" id="MF_00014">
    <property type="entry name" value="Ribosome_mat_RimM"/>
    <property type="match status" value="1"/>
</dbReference>
<dbReference type="PANTHER" id="PTHR33692">
    <property type="entry name" value="RIBOSOME MATURATION FACTOR RIMM"/>
    <property type="match status" value="1"/>
</dbReference>
<dbReference type="OrthoDB" id="5381335at2"/>
<sequence>MGEPVVVGRVGRPHGIRGDVTIDVRTDLPERRFAPGSALVRQAAENRAAAVGTPSAGSGPNTGEGPASPNAVTVPPFGSVLRVETSRWHSGRLLVRFVGVADRRAAEALRGSLLTIDSDESGPPTVAGEDDDGETWWDRDLVGLQARTPDGVVLGDVTDVVHSPAGEILAISRAAGGEYLVPFVREIVPTVDPKAGHIVVDPPPGLLDLD</sequence>
<dbReference type="RefSeq" id="WP_071082627.1">
    <property type="nucleotide sequence ID" value="NZ_MBLM01000025.1"/>
</dbReference>
<dbReference type="InterPro" id="IPR056792">
    <property type="entry name" value="PRC_RimM"/>
</dbReference>
<evidence type="ECO:0000256" key="4">
    <source>
        <dbReference type="ARBA" id="ARBA00023186"/>
    </source>
</evidence>
<dbReference type="GO" id="GO:0006364">
    <property type="term" value="P:rRNA processing"/>
    <property type="evidence" value="ECO:0007669"/>
    <property type="project" value="UniProtKB-UniRule"/>
</dbReference>
<feature type="domain" description="RimM N-terminal" evidence="7">
    <location>
        <begin position="6"/>
        <end position="44"/>
    </location>
</feature>
<dbReference type="Gene3D" id="2.30.30.240">
    <property type="entry name" value="PRC-barrel domain"/>
    <property type="match status" value="1"/>
</dbReference>
<dbReference type="GO" id="GO:0042274">
    <property type="term" value="P:ribosomal small subunit biogenesis"/>
    <property type="evidence" value="ECO:0007669"/>
    <property type="project" value="UniProtKB-UniRule"/>
</dbReference>
<evidence type="ECO:0000256" key="1">
    <source>
        <dbReference type="ARBA" id="ARBA00022490"/>
    </source>
</evidence>
<gene>
    <name evidence="5" type="primary">rimM</name>
    <name evidence="9" type="ORF">CC117_10220</name>
</gene>
<dbReference type="GO" id="GO:0005737">
    <property type="term" value="C:cytoplasm"/>
    <property type="evidence" value="ECO:0007669"/>
    <property type="project" value="UniProtKB-SubCell"/>
</dbReference>
<dbReference type="InterPro" id="IPR002676">
    <property type="entry name" value="RimM_N"/>
</dbReference>
<feature type="region of interest" description="Disordered" evidence="6">
    <location>
        <begin position="44"/>
        <end position="73"/>
    </location>
</feature>
<protein>
    <recommendedName>
        <fullName evidence="5">Ribosome maturation factor RimM</fullName>
    </recommendedName>
</protein>
<dbReference type="Pfam" id="PF01782">
    <property type="entry name" value="RimM"/>
    <property type="match status" value="2"/>
</dbReference>
<dbReference type="Pfam" id="PF24986">
    <property type="entry name" value="PRC_RimM"/>
    <property type="match status" value="1"/>
</dbReference>
<comment type="function">
    <text evidence="5">An accessory protein needed during the final step in the assembly of 30S ribosomal subunit, possibly for assembly of the head region. Essential for efficient processing of 16S rRNA. May be needed both before and after RbfA during the maturation of 16S rRNA. It has affinity for free ribosomal 30S subunits but not for 70S ribosomes.</text>
</comment>
<dbReference type="InterPro" id="IPR011961">
    <property type="entry name" value="RimM"/>
</dbReference>
<feature type="domain" description="RimM N-terminal" evidence="7">
    <location>
        <begin position="81"/>
        <end position="119"/>
    </location>
</feature>
<dbReference type="InterPro" id="IPR036976">
    <property type="entry name" value="RimM_N_sf"/>
</dbReference>
<dbReference type="InterPro" id="IPR009000">
    <property type="entry name" value="Transl_B-barrel_sf"/>
</dbReference>
<dbReference type="GO" id="GO:0043022">
    <property type="term" value="F:ribosome binding"/>
    <property type="evidence" value="ECO:0007669"/>
    <property type="project" value="InterPro"/>
</dbReference>
<keyword evidence="10" id="KW-1185">Reference proteome</keyword>
<keyword evidence="2 5" id="KW-0690">Ribosome biogenesis</keyword>
<evidence type="ECO:0000256" key="6">
    <source>
        <dbReference type="SAM" id="MobiDB-lite"/>
    </source>
</evidence>
<accession>A0A1S1RDD5</accession>
<evidence type="ECO:0000256" key="2">
    <source>
        <dbReference type="ARBA" id="ARBA00022517"/>
    </source>
</evidence>
<comment type="caution">
    <text evidence="9">The sequence shown here is derived from an EMBL/GenBank/DDBJ whole genome shotgun (WGS) entry which is preliminary data.</text>
</comment>
<dbReference type="AlphaFoldDB" id="A0A1S1RDD5"/>
<comment type="domain">
    <text evidence="5">The PRC barrel domain binds ribosomal protein uS19.</text>
</comment>
<dbReference type="SUPFAM" id="SSF50447">
    <property type="entry name" value="Translation proteins"/>
    <property type="match status" value="2"/>
</dbReference>
<dbReference type="SUPFAM" id="SSF50346">
    <property type="entry name" value="PRC-barrel domain"/>
    <property type="match status" value="1"/>
</dbReference>
<evidence type="ECO:0000313" key="9">
    <source>
        <dbReference type="EMBL" id="OHV44160.1"/>
    </source>
</evidence>
<dbReference type="PANTHER" id="PTHR33692:SF1">
    <property type="entry name" value="RIBOSOME MATURATION FACTOR RIMM"/>
    <property type="match status" value="1"/>
</dbReference>
<reference evidence="10" key="1">
    <citation type="submission" date="2016-07" db="EMBL/GenBank/DDBJ databases">
        <title>Sequence Frankia sp. strain CcI1.17.</title>
        <authorList>
            <person name="Ghodhbane-Gtari F."/>
            <person name="Swanson E."/>
            <person name="Gueddou A."/>
            <person name="Morris K."/>
            <person name="Hezbri K."/>
            <person name="Ktari A."/>
            <person name="Nouioui I."/>
            <person name="Abebe-Akele F."/>
            <person name="Simpson S."/>
            <person name="Thomas K."/>
            <person name="Gtari M."/>
            <person name="Tisa L.S."/>
            <person name="Hurst S."/>
        </authorList>
    </citation>
    <scope>NUCLEOTIDE SEQUENCE [LARGE SCALE GENOMIC DNA]</scope>
    <source>
        <strain evidence="10">Cc1.17</strain>
    </source>
</reference>
<evidence type="ECO:0000259" key="7">
    <source>
        <dbReference type="Pfam" id="PF01782"/>
    </source>
</evidence>
<comment type="subcellular location">
    <subcellularLocation>
        <location evidence="5">Cytoplasm</location>
    </subcellularLocation>
</comment>
<dbReference type="Proteomes" id="UP000179627">
    <property type="component" value="Unassembled WGS sequence"/>
</dbReference>
<keyword evidence="3 5" id="KW-0698">rRNA processing</keyword>
<evidence type="ECO:0000259" key="8">
    <source>
        <dbReference type="Pfam" id="PF24986"/>
    </source>
</evidence>